<keyword evidence="2" id="KW-0596">Phosphopantetheine</keyword>
<dbReference type="GO" id="GO:0031177">
    <property type="term" value="F:phosphopantetheine binding"/>
    <property type="evidence" value="ECO:0007669"/>
    <property type="project" value="InterPro"/>
</dbReference>
<dbReference type="EMBL" id="CP001814">
    <property type="protein sequence ID" value="ACZ86437.1"/>
    <property type="molecule type" value="Genomic_DNA"/>
</dbReference>
<dbReference type="InterPro" id="IPR020806">
    <property type="entry name" value="PKS_PP-bd"/>
</dbReference>
<dbReference type="PANTHER" id="PTHR45527:SF1">
    <property type="entry name" value="FATTY ACID SYNTHASE"/>
    <property type="match status" value="1"/>
</dbReference>
<protein>
    <submittedName>
        <fullName evidence="6">Polyketide synthase type I</fullName>
    </submittedName>
</protein>
<accession>D2AQP0</accession>
<dbReference type="RefSeq" id="WP_012890181.1">
    <property type="nucleotide sequence ID" value="NC_013595.1"/>
</dbReference>
<evidence type="ECO:0000256" key="1">
    <source>
        <dbReference type="ARBA" id="ARBA00001957"/>
    </source>
</evidence>
<comment type="cofactor">
    <cofactor evidence="1">
        <name>pantetheine 4'-phosphate</name>
        <dbReference type="ChEBI" id="CHEBI:47942"/>
    </cofactor>
</comment>
<organism evidence="6 7">
    <name type="scientific">Streptosporangium roseum (strain ATCC 12428 / DSM 43021 / JCM 3005 / KCTC 9067 / NCIMB 10171 / NRRL 2505 / NI 9100)</name>
    <dbReference type="NCBI Taxonomy" id="479432"/>
    <lineage>
        <taxon>Bacteria</taxon>
        <taxon>Bacillati</taxon>
        <taxon>Actinomycetota</taxon>
        <taxon>Actinomycetes</taxon>
        <taxon>Streptosporangiales</taxon>
        <taxon>Streptosporangiaceae</taxon>
        <taxon>Streptosporangium</taxon>
    </lineage>
</organism>
<evidence type="ECO:0000256" key="4">
    <source>
        <dbReference type="SAM" id="MobiDB-lite"/>
    </source>
</evidence>
<dbReference type="eggNOG" id="COG1020">
    <property type="taxonomic scope" value="Bacteria"/>
</dbReference>
<dbReference type="GO" id="GO:0044550">
    <property type="term" value="P:secondary metabolite biosynthetic process"/>
    <property type="evidence" value="ECO:0007669"/>
    <property type="project" value="TreeGrafter"/>
</dbReference>
<proteinExistence type="predicted"/>
<evidence type="ECO:0000256" key="3">
    <source>
        <dbReference type="ARBA" id="ARBA00022553"/>
    </source>
</evidence>
<feature type="region of interest" description="Disordered" evidence="4">
    <location>
        <begin position="1"/>
        <end position="45"/>
    </location>
</feature>
<dbReference type="InterPro" id="IPR036736">
    <property type="entry name" value="ACP-like_sf"/>
</dbReference>
<evidence type="ECO:0000313" key="6">
    <source>
        <dbReference type="EMBL" id="ACZ86437.1"/>
    </source>
</evidence>
<dbReference type="Gene3D" id="1.10.1200.10">
    <property type="entry name" value="ACP-like"/>
    <property type="match status" value="1"/>
</dbReference>
<dbReference type="HOGENOM" id="CLU_2060147_0_0_11"/>
<dbReference type="GO" id="GO:0072330">
    <property type="term" value="P:monocarboxylic acid biosynthetic process"/>
    <property type="evidence" value="ECO:0007669"/>
    <property type="project" value="UniProtKB-ARBA"/>
</dbReference>
<dbReference type="Pfam" id="PF00550">
    <property type="entry name" value="PP-binding"/>
    <property type="match status" value="1"/>
</dbReference>
<dbReference type="Proteomes" id="UP000002029">
    <property type="component" value="Chromosome"/>
</dbReference>
<sequence length="119" mass="13012">MSRVEPFPDAGRAAAAPEKRRGEPEQPPDAAAPRGGTASHDGAASHDRYERVIAEVWREALCVDEVGPHDDFFRLGGHSRLAVKVADRLREAFQADLPMRMIFDHRTVAELATAIAARA</sequence>
<dbReference type="PANTHER" id="PTHR45527">
    <property type="entry name" value="NONRIBOSOMAL PEPTIDE SYNTHETASE"/>
    <property type="match status" value="1"/>
</dbReference>
<keyword evidence="7" id="KW-1185">Reference proteome</keyword>
<evidence type="ECO:0000259" key="5">
    <source>
        <dbReference type="PROSITE" id="PS50075"/>
    </source>
</evidence>
<dbReference type="AlphaFoldDB" id="D2AQP0"/>
<gene>
    <name evidence="6" type="ordered locus">Sros_3501</name>
</gene>
<dbReference type="FunFam" id="1.10.1200.10:FF:000016">
    <property type="entry name" value="Non-ribosomal peptide synthase"/>
    <property type="match status" value="1"/>
</dbReference>
<evidence type="ECO:0000313" key="7">
    <source>
        <dbReference type="Proteomes" id="UP000002029"/>
    </source>
</evidence>
<evidence type="ECO:0000256" key="2">
    <source>
        <dbReference type="ARBA" id="ARBA00022450"/>
    </source>
</evidence>
<dbReference type="PROSITE" id="PS50075">
    <property type="entry name" value="CARRIER"/>
    <property type="match status" value="1"/>
</dbReference>
<keyword evidence="3" id="KW-0597">Phosphoprotein</keyword>
<reference evidence="6 7" key="1">
    <citation type="journal article" date="2010" name="Stand. Genomic Sci.">
        <title>Complete genome sequence of Streptosporangium roseum type strain (NI 9100).</title>
        <authorList>
            <person name="Nolan M."/>
            <person name="Sikorski J."/>
            <person name="Jando M."/>
            <person name="Lucas S."/>
            <person name="Lapidus A."/>
            <person name="Glavina Del Rio T."/>
            <person name="Chen F."/>
            <person name="Tice H."/>
            <person name="Pitluck S."/>
            <person name="Cheng J.F."/>
            <person name="Chertkov O."/>
            <person name="Sims D."/>
            <person name="Meincke L."/>
            <person name="Brettin T."/>
            <person name="Han C."/>
            <person name="Detter J.C."/>
            <person name="Bruce D."/>
            <person name="Goodwin L."/>
            <person name="Land M."/>
            <person name="Hauser L."/>
            <person name="Chang Y.J."/>
            <person name="Jeffries C.D."/>
            <person name="Ivanova N."/>
            <person name="Mavromatis K."/>
            <person name="Mikhailova N."/>
            <person name="Chen A."/>
            <person name="Palaniappan K."/>
            <person name="Chain P."/>
            <person name="Rohde M."/>
            <person name="Goker M."/>
            <person name="Bristow J."/>
            <person name="Eisen J.A."/>
            <person name="Markowitz V."/>
            <person name="Hugenholtz P."/>
            <person name="Kyrpides N.C."/>
            <person name="Klenk H.P."/>
        </authorList>
    </citation>
    <scope>NUCLEOTIDE SEQUENCE [LARGE SCALE GENOMIC DNA]</scope>
    <source>
        <strain evidence="7">ATCC 12428 / DSM 43021 / JCM 3005 / NI 9100</strain>
    </source>
</reference>
<dbReference type="GO" id="GO:0043041">
    <property type="term" value="P:amino acid activation for nonribosomal peptide biosynthetic process"/>
    <property type="evidence" value="ECO:0007669"/>
    <property type="project" value="TreeGrafter"/>
</dbReference>
<feature type="domain" description="Carrier" evidence="5">
    <location>
        <begin position="44"/>
        <end position="119"/>
    </location>
</feature>
<dbReference type="SMART" id="SM00823">
    <property type="entry name" value="PKS_PP"/>
    <property type="match status" value="1"/>
</dbReference>
<dbReference type="GO" id="GO:0005737">
    <property type="term" value="C:cytoplasm"/>
    <property type="evidence" value="ECO:0007669"/>
    <property type="project" value="TreeGrafter"/>
</dbReference>
<dbReference type="InterPro" id="IPR009081">
    <property type="entry name" value="PP-bd_ACP"/>
</dbReference>
<dbReference type="KEGG" id="sro:Sros_3501"/>
<dbReference type="STRING" id="479432.Sros_3501"/>
<name>D2AQP0_STRRD</name>
<dbReference type="OrthoDB" id="2085352at2"/>
<dbReference type="SUPFAM" id="SSF47336">
    <property type="entry name" value="ACP-like"/>
    <property type="match status" value="1"/>
</dbReference>